<dbReference type="EMBL" id="FZQA01000001">
    <property type="protein sequence ID" value="SNT67809.1"/>
    <property type="molecule type" value="Genomic_DNA"/>
</dbReference>
<dbReference type="AlphaFoldDB" id="A0A239PKH4"/>
<sequence>MAKQFASFHVSWRDAKRRPFAPFADEAAYGRAAAQALEAKLNDLAAEGWILETIIPVAGLTPRQTAAFTIVVFK</sequence>
<evidence type="ECO:0000313" key="1">
    <source>
        <dbReference type="EMBL" id="SNT67809.1"/>
    </source>
</evidence>
<proteinExistence type="predicted"/>
<gene>
    <name evidence="1" type="ORF">SAMN06297382_0302</name>
</gene>
<protein>
    <recommendedName>
        <fullName evidence="3">DUF4177 domain-containing protein</fullName>
    </recommendedName>
</protein>
<name>A0A239PKH4_9PROT</name>
<organism evidence="1 2">
    <name type="scientific">Amphiplicatus metriothermophilus</name>
    <dbReference type="NCBI Taxonomy" id="1519374"/>
    <lineage>
        <taxon>Bacteria</taxon>
        <taxon>Pseudomonadati</taxon>
        <taxon>Pseudomonadota</taxon>
        <taxon>Alphaproteobacteria</taxon>
        <taxon>Parvularculales</taxon>
        <taxon>Parvularculaceae</taxon>
        <taxon>Amphiplicatus</taxon>
    </lineage>
</organism>
<dbReference type="Proteomes" id="UP000198346">
    <property type="component" value="Unassembled WGS sequence"/>
</dbReference>
<keyword evidence="2" id="KW-1185">Reference proteome</keyword>
<dbReference type="OrthoDB" id="7658888at2"/>
<dbReference type="RefSeq" id="WP_089410820.1">
    <property type="nucleotide sequence ID" value="NZ_FZQA01000001.1"/>
</dbReference>
<reference evidence="1 2" key="1">
    <citation type="submission" date="2017-07" db="EMBL/GenBank/DDBJ databases">
        <authorList>
            <person name="Sun Z.S."/>
            <person name="Albrecht U."/>
            <person name="Echele G."/>
            <person name="Lee C.C."/>
        </authorList>
    </citation>
    <scope>NUCLEOTIDE SEQUENCE [LARGE SCALE GENOMIC DNA]</scope>
    <source>
        <strain evidence="1 2">CGMCC 1.12710</strain>
    </source>
</reference>
<accession>A0A239PKH4</accession>
<evidence type="ECO:0008006" key="3">
    <source>
        <dbReference type="Google" id="ProtNLM"/>
    </source>
</evidence>
<evidence type="ECO:0000313" key="2">
    <source>
        <dbReference type="Proteomes" id="UP000198346"/>
    </source>
</evidence>